<dbReference type="PANTHER" id="PTHR43667:SF2">
    <property type="entry name" value="FATTY ACID C-METHYL TRANSFERASE"/>
    <property type="match status" value="1"/>
</dbReference>
<keyword evidence="8" id="KW-1185">Reference proteome</keyword>
<dbReference type="CDD" id="cd02440">
    <property type="entry name" value="AdoMet_MTases"/>
    <property type="match status" value="1"/>
</dbReference>
<evidence type="ECO:0000256" key="2">
    <source>
        <dbReference type="ARBA" id="ARBA00022603"/>
    </source>
</evidence>
<dbReference type="PIRSF" id="PIRSF003085">
    <property type="entry name" value="CMAS"/>
    <property type="match status" value="1"/>
</dbReference>
<dbReference type="GO" id="GO:0008168">
    <property type="term" value="F:methyltransferase activity"/>
    <property type="evidence" value="ECO:0007669"/>
    <property type="project" value="UniProtKB-KW"/>
</dbReference>
<reference evidence="7 8" key="1">
    <citation type="submission" date="2019-06" db="EMBL/GenBank/DDBJ databases">
        <title>Whole genome sequence for Cellvibrionaceae sp. R142.</title>
        <authorList>
            <person name="Wang G."/>
        </authorList>
    </citation>
    <scope>NUCLEOTIDE SEQUENCE [LARGE SCALE GENOMIC DNA]</scope>
    <source>
        <strain evidence="7 8">R142</strain>
    </source>
</reference>
<dbReference type="OrthoDB" id="9782855at2"/>
<dbReference type="GO" id="GO:0032259">
    <property type="term" value="P:methylation"/>
    <property type="evidence" value="ECO:0007669"/>
    <property type="project" value="UniProtKB-KW"/>
</dbReference>
<dbReference type="InterPro" id="IPR029063">
    <property type="entry name" value="SAM-dependent_MTases_sf"/>
</dbReference>
<evidence type="ECO:0000256" key="1">
    <source>
        <dbReference type="ARBA" id="ARBA00010815"/>
    </source>
</evidence>
<keyword evidence="5" id="KW-0443">Lipid metabolism</keyword>
<dbReference type="Gene3D" id="3.40.50.150">
    <property type="entry name" value="Vaccinia Virus protein VP39"/>
    <property type="match status" value="1"/>
</dbReference>
<evidence type="ECO:0000256" key="5">
    <source>
        <dbReference type="ARBA" id="ARBA00023098"/>
    </source>
</evidence>
<evidence type="ECO:0000256" key="4">
    <source>
        <dbReference type="ARBA" id="ARBA00022691"/>
    </source>
</evidence>
<dbReference type="Pfam" id="PF02353">
    <property type="entry name" value="CMAS"/>
    <property type="match status" value="1"/>
</dbReference>
<dbReference type="SUPFAM" id="SSF53335">
    <property type="entry name" value="S-adenosyl-L-methionine-dependent methyltransferases"/>
    <property type="match status" value="1"/>
</dbReference>
<keyword evidence="3 7" id="KW-0808">Transferase</keyword>
<dbReference type="RefSeq" id="WP_142904173.1">
    <property type="nucleotide sequence ID" value="NZ_ML660092.1"/>
</dbReference>
<dbReference type="Proteomes" id="UP000319732">
    <property type="component" value="Unassembled WGS sequence"/>
</dbReference>
<dbReference type="AlphaFoldDB" id="A0A545TS75"/>
<dbReference type="InterPro" id="IPR050723">
    <property type="entry name" value="CFA/CMAS"/>
</dbReference>
<evidence type="ECO:0000313" key="7">
    <source>
        <dbReference type="EMBL" id="TQV80074.1"/>
    </source>
</evidence>
<evidence type="ECO:0000256" key="6">
    <source>
        <dbReference type="PIRSR" id="PIRSR003085-1"/>
    </source>
</evidence>
<gene>
    <name evidence="7" type="ORF">FKG94_10415</name>
</gene>
<sequence>MTAVSVNETKTQKKLKPRFVDNIAKKMVFKLLENIAVGHLIVEDNGVTYNFGQPKDQTDLVAHIHVEHPSIYRDVLFNGTVGSGEGYMLGSWRSPDLVKVIRLMVLNMSMLKAMDSKWNWIKQSLARLMHAFNHNSRTGSRKNIAAHYDLGNDFFQLFLDHSMMYSAAIFPSAAASLEEASENKLKHICERLQLGPTDHLLEIGTGWGGMAIYAAKHYGCRVTTTTISREQHDHALAWVRQEGLEERVTVLLKDYRELTGVYDKLVSIEMIEAVGHQYYQTYFRRCAALLKQDGLMLIQSITIPDQRYEQSRNTVDFIQRYIFPGGALPSIEVIARHVSSDTDMQIVGLEDITHHYAKTLAEWKQRFQLRLDEVRQCGFDDIFIRMWDFYLSYCEGGFAERVIGTSQFLFAKPRCHQLPVSTHLGVRG</sequence>
<dbReference type="PANTHER" id="PTHR43667">
    <property type="entry name" value="CYCLOPROPANE-FATTY-ACYL-PHOSPHOLIPID SYNTHASE"/>
    <property type="match status" value="1"/>
</dbReference>
<feature type="active site" evidence="6">
    <location>
        <position position="394"/>
    </location>
</feature>
<keyword evidence="2 7" id="KW-0489">Methyltransferase</keyword>
<protein>
    <submittedName>
        <fullName evidence="7">Class I SAM-dependent methyltransferase</fullName>
    </submittedName>
</protein>
<evidence type="ECO:0000313" key="8">
    <source>
        <dbReference type="Proteomes" id="UP000319732"/>
    </source>
</evidence>
<accession>A0A545TS75</accession>
<dbReference type="InterPro" id="IPR003333">
    <property type="entry name" value="CMAS"/>
</dbReference>
<organism evidence="7 8">
    <name type="scientific">Exilibacterium tricleocarpae</name>
    <dbReference type="NCBI Taxonomy" id="2591008"/>
    <lineage>
        <taxon>Bacteria</taxon>
        <taxon>Pseudomonadati</taxon>
        <taxon>Pseudomonadota</taxon>
        <taxon>Gammaproteobacteria</taxon>
        <taxon>Cellvibrionales</taxon>
        <taxon>Cellvibrionaceae</taxon>
        <taxon>Exilibacterium</taxon>
    </lineage>
</organism>
<proteinExistence type="inferred from homology"/>
<comment type="similarity">
    <text evidence="1">Belongs to the CFA/CMAS family.</text>
</comment>
<dbReference type="GO" id="GO:0008610">
    <property type="term" value="P:lipid biosynthetic process"/>
    <property type="evidence" value="ECO:0007669"/>
    <property type="project" value="InterPro"/>
</dbReference>
<comment type="caution">
    <text evidence="7">The sequence shown here is derived from an EMBL/GenBank/DDBJ whole genome shotgun (WGS) entry which is preliminary data.</text>
</comment>
<dbReference type="EMBL" id="VHSG01000010">
    <property type="protein sequence ID" value="TQV80074.1"/>
    <property type="molecule type" value="Genomic_DNA"/>
</dbReference>
<evidence type="ECO:0000256" key="3">
    <source>
        <dbReference type="ARBA" id="ARBA00022679"/>
    </source>
</evidence>
<keyword evidence="4" id="KW-0949">S-adenosyl-L-methionine</keyword>
<name>A0A545TS75_9GAMM</name>